<evidence type="ECO:0000313" key="6">
    <source>
        <dbReference type="Proteomes" id="UP001230188"/>
    </source>
</evidence>
<dbReference type="EC" id="3.1.1.-" evidence="3"/>
<organism evidence="5 6">
    <name type="scientific">Chrysophaeum taylorii</name>
    <dbReference type="NCBI Taxonomy" id="2483200"/>
    <lineage>
        <taxon>Eukaryota</taxon>
        <taxon>Sar</taxon>
        <taxon>Stramenopiles</taxon>
        <taxon>Ochrophyta</taxon>
        <taxon>Pelagophyceae</taxon>
        <taxon>Pelagomonadales</taxon>
        <taxon>Pelagomonadaceae</taxon>
        <taxon>Chrysophaeum</taxon>
    </lineage>
</organism>
<evidence type="ECO:0000256" key="3">
    <source>
        <dbReference type="RuleBase" id="RU361235"/>
    </source>
</evidence>
<dbReference type="PROSITE" id="PS00122">
    <property type="entry name" value="CARBOXYLESTERASE_B_1"/>
    <property type="match status" value="1"/>
</dbReference>
<reference evidence="5" key="1">
    <citation type="submission" date="2023-01" db="EMBL/GenBank/DDBJ databases">
        <title>Metagenome sequencing of chrysophaentin producing Chrysophaeum taylorii.</title>
        <authorList>
            <person name="Davison J."/>
            <person name="Bewley C."/>
        </authorList>
    </citation>
    <scope>NUCLEOTIDE SEQUENCE</scope>
    <source>
        <strain evidence="5">NIES-1699</strain>
    </source>
</reference>
<dbReference type="Proteomes" id="UP001230188">
    <property type="component" value="Unassembled WGS sequence"/>
</dbReference>
<evidence type="ECO:0000313" key="5">
    <source>
        <dbReference type="EMBL" id="KAJ8603818.1"/>
    </source>
</evidence>
<dbReference type="Gene3D" id="3.40.50.1820">
    <property type="entry name" value="alpha/beta hydrolase"/>
    <property type="match status" value="1"/>
</dbReference>
<evidence type="ECO:0000256" key="2">
    <source>
        <dbReference type="ARBA" id="ARBA00022801"/>
    </source>
</evidence>
<dbReference type="EMBL" id="JAQMWT010000344">
    <property type="protein sequence ID" value="KAJ8603818.1"/>
    <property type="molecule type" value="Genomic_DNA"/>
</dbReference>
<dbReference type="InterPro" id="IPR002018">
    <property type="entry name" value="CarbesteraseB"/>
</dbReference>
<dbReference type="AlphaFoldDB" id="A0AAD7XL40"/>
<dbReference type="InterPro" id="IPR019826">
    <property type="entry name" value="Carboxylesterase_B_AS"/>
</dbReference>
<name>A0AAD7XL40_9STRA</name>
<evidence type="ECO:0000256" key="1">
    <source>
        <dbReference type="ARBA" id="ARBA00005964"/>
    </source>
</evidence>
<keyword evidence="2 3" id="KW-0378">Hydrolase</keyword>
<dbReference type="SUPFAM" id="SSF53474">
    <property type="entry name" value="alpha/beta-Hydrolases"/>
    <property type="match status" value="1"/>
</dbReference>
<proteinExistence type="inferred from homology"/>
<protein>
    <recommendedName>
        <fullName evidence="3">Carboxylic ester hydrolase</fullName>
        <ecNumber evidence="3">3.1.1.-</ecNumber>
    </recommendedName>
</protein>
<dbReference type="GO" id="GO:0016787">
    <property type="term" value="F:hydrolase activity"/>
    <property type="evidence" value="ECO:0007669"/>
    <property type="project" value="UniProtKB-KW"/>
</dbReference>
<evidence type="ECO:0000259" key="4">
    <source>
        <dbReference type="Pfam" id="PF00135"/>
    </source>
</evidence>
<accession>A0AAD7XL40</accession>
<comment type="similarity">
    <text evidence="1 3">Belongs to the type-B carboxylesterase/lipase family.</text>
</comment>
<feature type="domain" description="Carboxylesterase type B" evidence="4">
    <location>
        <begin position="17"/>
        <end position="477"/>
    </location>
</feature>
<sequence length="504" mass="54674">MKVGIVVGLVVASAEEIVVSIGNGKILGRVEAGVAGFWGVPYAVPPIMGRRFKVPEPHQNWTGIRDATTAAPECVQSDGGSEDCLILNAFARTSGLSPTTTKKSAVLFLIHGGGFVGGSARLDAFNMSRQTGLVVVAPQYRLGVFGFLCNERSDDGGCFNFGLLDQRLALVWTVQNAHVFGGDSSRILLMGGSAGGASVAGMLVANDSTLTFAAATLESPGGHQGWMGGDKRSDDDWMSNALKINHTARLFNLLNASSVDDMADLPTEMIYFYAKALRFAPSLVDENGNDDYPLHRIRTGRWTRVPVIVGGVSCESCEKAVDYLGEPRDNVTREEFLNSLASYFDDGALVAPLELEAWYAHRIETEGRWRTFARILSDSGHACSTALHAEAFAQGGAPVVWRYFFAYTEDDDSLPGATHGSDETYILDLETPDLSAKMAAWWASMAKFADPNNGTSAPGWRAYDPPDHRLVMYMGLDHDPNPRLNESLDTVRPECANWEPYLGW</sequence>
<keyword evidence="6" id="KW-1185">Reference proteome</keyword>
<gene>
    <name evidence="5" type="ORF">CTAYLR_000246</name>
</gene>
<dbReference type="PANTHER" id="PTHR11559">
    <property type="entry name" value="CARBOXYLESTERASE"/>
    <property type="match status" value="1"/>
</dbReference>
<dbReference type="InterPro" id="IPR050309">
    <property type="entry name" value="Type-B_Carboxylest/Lipase"/>
</dbReference>
<comment type="caution">
    <text evidence="5">The sequence shown here is derived from an EMBL/GenBank/DDBJ whole genome shotgun (WGS) entry which is preliminary data.</text>
</comment>
<dbReference type="InterPro" id="IPR029058">
    <property type="entry name" value="AB_hydrolase_fold"/>
</dbReference>
<dbReference type="Pfam" id="PF00135">
    <property type="entry name" value="COesterase"/>
    <property type="match status" value="1"/>
</dbReference>